<gene>
    <name evidence="2" type="ORF">TIFTF001_033867</name>
</gene>
<keyword evidence="3" id="KW-1185">Reference proteome</keyword>
<protein>
    <submittedName>
        <fullName evidence="2">Uncharacterized protein</fullName>
    </submittedName>
</protein>
<dbReference type="Proteomes" id="UP001187192">
    <property type="component" value="Unassembled WGS sequence"/>
</dbReference>
<sequence length="129" mass="14370">MARPNLKRKKVYELLQYPCTRVMPLDNVERRDDQVLEGQIGVPRGQQVKTAQHAVIGPSSIKRGGPPTERDPSFSLNSHAVTLPKQKQHLQFGTHRGALGHLTSETRTATMAAEHEHQDELPQGSPVDH</sequence>
<name>A0AA88E665_FICCA</name>
<evidence type="ECO:0000256" key="1">
    <source>
        <dbReference type="SAM" id="MobiDB-lite"/>
    </source>
</evidence>
<reference evidence="2" key="1">
    <citation type="submission" date="2023-07" db="EMBL/GenBank/DDBJ databases">
        <title>draft genome sequence of fig (Ficus carica).</title>
        <authorList>
            <person name="Takahashi T."/>
            <person name="Nishimura K."/>
        </authorList>
    </citation>
    <scope>NUCLEOTIDE SEQUENCE</scope>
</reference>
<comment type="caution">
    <text evidence="2">The sequence shown here is derived from an EMBL/GenBank/DDBJ whole genome shotgun (WGS) entry which is preliminary data.</text>
</comment>
<evidence type="ECO:0000313" key="2">
    <source>
        <dbReference type="EMBL" id="GMN64799.1"/>
    </source>
</evidence>
<dbReference type="AlphaFoldDB" id="A0AA88E665"/>
<dbReference type="EMBL" id="BTGU01000195">
    <property type="protein sequence ID" value="GMN64799.1"/>
    <property type="molecule type" value="Genomic_DNA"/>
</dbReference>
<organism evidence="2 3">
    <name type="scientific">Ficus carica</name>
    <name type="common">Common fig</name>
    <dbReference type="NCBI Taxonomy" id="3494"/>
    <lineage>
        <taxon>Eukaryota</taxon>
        <taxon>Viridiplantae</taxon>
        <taxon>Streptophyta</taxon>
        <taxon>Embryophyta</taxon>
        <taxon>Tracheophyta</taxon>
        <taxon>Spermatophyta</taxon>
        <taxon>Magnoliopsida</taxon>
        <taxon>eudicotyledons</taxon>
        <taxon>Gunneridae</taxon>
        <taxon>Pentapetalae</taxon>
        <taxon>rosids</taxon>
        <taxon>fabids</taxon>
        <taxon>Rosales</taxon>
        <taxon>Moraceae</taxon>
        <taxon>Ficeae</taxon>
        <taxon>Ficus</taxon>
    </lineage>
</organism>
<feature type="region of interest" description="Disordered" evidence="1">
    <location>
        <begin position="107"/>
        <end position="129"/>
    </location>
</feature>
<proteinExistence type="predicted"/>
<evidence type="ECO:0000313" key="3">
    <source>
        <dbReference type="Proteomes" id="UP001187192"/>
    </source>
</evidence>
<accession>A0AA88E665</accession>